<dbReference type="RefSeq" id="WP_007241291.1">
    <property type="nucleotide sequence ID" value="NZ_BAFB01000266.1"/>
</dbReference>
<keyword evidence="2" id="KW-0680">Restriction system</keyword>
<dbReference type="STRING" id="1108044.GOOTI_266_00280"/>
<dbReference type="PANTHER" id="PTHR30408">
    <property type="entry name" value="TYPE-1 RESTRICTION ENZYME ECOKI SPECIFICITY PROTEIN"/>
    <property type="match status" value="1"/>
</dbReference>
<dbReference type="Gene3D" id="3.90.220.20">
    <property type="entry name" value="DNA methylase specificity domains"/>
    <property type="match status" value="2"/>
</dbReference>
<evidence type="ECO:0000256" key="2">
    <source>
        <dbReference type="ARBA" id="ARBA00022747"/>
    </source>
</evidence>
<organism evidence="5 6">
    <name type="scientific">Gordonia otitidis (strain DSM 44809 / CCUG 52243 / JCM 12355 / NBRC 100426 / IFM 10032)</name>
    <dbReference type="NCBI Taxonomy" id="1108044"/>
    <lineage>
        <taxon>Bacteria</taxon>
        <taxon>Bacillati</taxon>
        <taxon>Actinomycetota</taxon>
        <taxon>Actinomycetes</taxon>
        <taxon>Mycobacteriales</taxon>
        <taxon>Gordoniaceae</taxon>
        <taxon>Gordonia</taxon>
    </lineage>
</organism>
<protein>
    <submittedName>
        <fullName evidence="5">Type I restriction enzyme S protein</fullName>
    </submittedName>
</protein>
<dbReference type="EMBL" id="BAFB01000266">
    <property type="protein sequence ID" value="GAB37138.1"/>
    <property type="molecule type" value="Genomic_DNA"/>
</dbReference>
<keyword evidence="6" id="KW-1185">Reference proteome</keyword>
<feature type="domain" description="Type I restriction modification DNA specificity" evidence="4">
    <location>
        <begin position="3"/>
        <end position="168"/>
    </location>
</feature>
<dbReference type="AlphaFoldDB" id="H5TUI0"/>
<keyword evidence="3" id="KW-0238">DNA-binding</keyword>
<comment type="caution">
    <text evidence="5">The sequence shown here is derived from an EMBL/GenBank/DDBJ whole genome shotgun (WGS) entry which is preliminary data.</text>
</comment>
<dbReference type="InterPro" id="IPR044946">
    <property type="entry name" value="Restrct_endonuc_typeI_TRD_sf"/>
</dbReference>
<proteinExistence type="inferred from homology"/>
<reference evidence="5" key="1">
    <citation type="submission" date="2012-02" db="EMBL/GenBank/DDBJ databases">
        <title>Whole genome shotgun sequence of Gordonia otitidis NBRC 100426.</title>
        <authorList>
            <person name="Yoshida I."/>
            <person name="Hosoyama A."/>
            <person name="Tsuchikane K."/>
            <person name="Katsumata H."/>
            <person name="Yamazaki S."/>
            <person name="Fujita N."/>
        </authorList>
    </citation>
    <scope>NUCLEOTIDE SEQUENCE [LARGE SCALE GENOMIC DNA]</scope>
    <source>
        <strain evidence="5">NBRC 100426</strain>
    </source>
</reference>
<dbReference type="GO" id="GO:0003677">
    <property type="term" value="F:DNA binding"/>
    <property type="evidence" value="ECO:0007669"/>
    <property type="project" value="UniProtKB-KW"/>
</dbReference>
<dbReference type="PANTHER" id="PTHR30408:SF12">
    <property type="entry name" value="TYPE I RESTRICTION ENZYME MJAVIII SPECIFICITY SUBUNIT"/>
    <property type="match status" value="1"/>
</dbReference>
<feature type="domain" description="Type I restriction modification DNA specificity" evidence="4">
    <location>
        <begin position="197"/>
        <end position="345"/>
    </location>
</feature>
<dbReference type="InterPro" id="IPR000055">
    <property type="entry name" value="Restrct_endonuc_typeI_TRD"/>
</dbReference>
<evidence type="ECO:0000256" key="3">
    <source>
        <dbReference type="ARBA" id="ARBA00023125"/>
    </source>
</evidence>
<sequence length="382" mass="40927">MSWPTVTLGEVAEWGSGGTPSRGNRDFYGGEIPWATIGDLTDGEVTYTAESITEAGLSQSSAKLVQPGAVLIAMYGSIGKLGIPTIPLATNQAIAFAYPGEHLDLRFLFHYLRGQREQLLAAGNGGTQSNISQTKLKAWTIPLPPLPEQRRIAAILDHADTLRAKRKQSLGLLDTLSRAVFVQMFGDPRKSESNTLLGDVAEFYAGGTLPDGETFAGQSGGYQLLKVSDLNLSGNETFLKSSVLWSAKGGARAATCPTGSVVIPKRGGAIGTNKKRLTVRSAVLDPNLMGIAPIDEFLISDFLFGWFQFLDLASIQSGSSVPQLNKRDLAPLAIGIPDLAEQREFGRRVGRIRSLATNGASLLDTCEALFRSVQSRAFRGEL</sequence>
<evidence type="ECO:0000313" key="6">
    <source>
        <dbReference type="Proteomes" id="UP000005038"/>
    </source>
</evidence>
<dbReference type="InterPro" id="IPR052021">
    <property type="entry name" value="Type-I_RS_S_subunit"/>
</dbReference>
<comment type="similarity">
    <text evidence="1">Belongs to the type-I restriction system S methylase family.</text>
</comment>
<evidence type="ECO:0000313" key="5">
    <source>
        <dbReference type="EMBL" id="GAB37138.1"/>
    </source>
</evidence>
<dbReference type="GO" id="GO:0009307">
    <property type="term" value="P:DNA restriction-modification system"/>
    <property type="evidence" value="ECO:0007669"/>
    <property type="project" value="UniProtKB-KW"/>
</dbReference>
<dbReference type="Pfam" id="PF01420">
    <property type="entry name" value="Methylase_S"/>
    <property type="match status" value="2"/>
</dbReference>
<dbReference type="Proteomes" id="UP000005038">
    <property type="component" value="Unassembled WGS sequence"/>
</dbReference>
<evidence type="ECO:0000256" key="1">
    <source>
        <dbReference type="ARBA" id="ARBA00010923"/>
    </source>
</evidence>
<evidence type="ECO:0000259" key="4">
    <source>
        <dbReference type="Pfam" id="PF01420"/>
    </source>
</evidence>
<dbReference type="CDD" id="cd17515">
    <property type="entry name" value="RMtype1_S_MjaORF132P_Sau1132ORF3780P-TRD1-CR1_like"/>
    <property type="match status" value="1"/>
</dbReference>
<dbReference type="OrthoDB" id="3197085at2"/>
<dbReference type="SUPFAM" id="SSF116734">
    <property type="entry name" value="DNA methylase specificity domain"/>
    <property type="match status" value="2"/>
</dbReference>
<accession>H5TUI0</accession>
<gene>
    <name evidence="5" type="primary">hsdS</name>
    <name evidence="5" type="ORF">GOOTI_266_00280</name>
</gene>
<name>H5TUI0_GORO1</name>